<dbReference type="Gene3D" id="1.10.287.470">
    <property type="entry name" value="Helix hairpin bin"/>
    <property type="match status" value="1"/>
</dbReference>
<sequence>MRRAAFLIVIIVIFAAMAAFVVVREITRGDGGNQGFGGFSTPVAVATVEPMEFADVVSALGTARANESVTVTAKVSDTISRIAFDSGQRVEAGQILVEQTDREEAASLNEARATLREAQQEHERFQDLAARGIAPTQRSQETQAELDRASARVRAVEARMADRIIRAPFAGRVGLRNVSPGELVGPGDVIATLDDDSVIKLDFTIPERFFSAVETGLEIRARSDAYPGADFTGEITEVESRIDPVTRAVTVRAEIANEDGRLRPGMLLTVEIRRGERTRPAIPEGALIRVAEDAFVYVIAQGDNGTTARRQPVEVGMRTGGMLEILSGLETGERVISEGTHRVQPGAPVQVVGDTGPDGPGGEA</sequence>
<accession>A0ABU7M1P3</accession>
<evidence type="ECO:0000256" key="1">
    <source>
        <dbReference type="ARBA" id="ARBA00009477"/>
    </source>
</evidence>
<gene>
    <name evidence="6" type="ORF">V0U35_13700</name>
</gene>
<dbReference type="InterPro" id="IPR058792">
    <property type="entry name" value="Beta-barrel_RND_2"/>
</dbReference>
<dbReference type="Proteomes" id="UP001310692">
    <property type="component" value="Unassembled WGS sequence"/>
</dbReference>
<dbReference type="Gene3D" id="2.40.420.20">
    <property type="match status" value="1"/>
</dbReference>
<dbReference type="PROSITE" id="PS00430">
    <property type="entry name" value="TONB_DEPENDENT_REC_1"/>
    <property type="match status" value="1"/>
</dbReference>
<dbReference type="NCBIfam" id="TIGR01730">
    <property type="entry name" value="RND_mfp"/>
    <property type="match status" value="1"/>
</dbReference>
<dbReference type="InterPro" id="IPR010916">
    <property type="entry name" value="TonB_box_CS"/>
</dbReference>
<dbReference type="Pfam" id="PF25954">
    <property type="entry name" value="Beta-barrel_RND_2"/>
    <property type="match status" value="1"/>
</dbReference>
<feature type="domain" description="CusB-like beta-barrel" evidence="4">
    <location>
        <begin position="202"/>
        <end position="274"/>
    </location>
</feature>
<dbReference type="InterPro" id="IPR058637">
    <property type="entry name" value="YknX-like_C"/>
</dbReference>
<dbReference type="SUPFAM" id="SSF111369">
    <property type="entry name" value="HlyD-like secretion proteins"/>
    <property type="match status" value="1"/>
</dbReference>
<protein>
    <submittedName>
        <fullName evidence="6">Efflux RND transporter periplasmic adaptor subunit</fullName>
    </submittedName>
</protein>
<comment type="caution">
    <text evidence="6">The sequence shown here is derived from an EMBL/GenBank/DDBJ whole genome shotgun (WGS) entry which is preliminary data.</text>
</comment>
<keyword evidence="2" id="KW-0175">Coiled coil</keyword>
<organism evidence="6 7">
    <name type="scientific">Hyphobacterium marinum</name>
    <dbReference type="NCBI Taxonomy" id="3116574"/>
    <lineage>
        <taxon>Bacteria</taxon>
        <taxon>Pseudomonadati</taxon>
        <taxon>Pseudomonadota</taxon>
        <taxon>Alphaproteobacteria</taxon>
        <taxon>Maricaulales</taxon>
        <taxon>Maricaulaceae</taxon>
        <taxon>Hyphobacterium</taxon>
    </lineage>
</organism>
<dbReference type="PANTHER" id="PTHR30469:SF16">
    <property type="entry name" value="HAE1 FAMILY EFFLUX PUMP MFP COMPONENT"/>
    <property type="match status" value="1"/>
</dbReference>
<evidence type="ECO:0000313" key="6">
    <source>
        <dbReference type="EMBL" id="MEE2567731.1"/>
    </source>
</evidence>
<feature type="domain" description="YknX-like C-terminal permuted SH3-like" evidence="5">
    <location>
        <begin position="281"/>
        <end position="351"/>
    </location>
</feature>
<dbReference type="InterPro" id="IPR006143">
    <property type="entry name" value="RND_pump_MFP"/>
</dbReference>
<feature type="domain" description="Multidrug resistance protein MdtA-like barrel-sandwich hybrid" evidence="3">
    <location>
        <begin position="68"/>
        <end position="188"/>
    </location>
</feature>
<feature type="coiled-coil region" evidence="2">
    <location>
        <begin position="108"/>
        <end position="159"/>
    </location>
</feature>
<dbReference type="RefSeq" id="WP_330197320.1">
    <property type="nucleotide sequence ID" value="NZ_JAZDRO010000009.1"/>
</dbReference>
<dbReference type="Pfam" id="PF25989">
    <property type="entry name" value="YknX_C"/>
    <property type="match status" value="1"/>
</dbReference>
<dbReference type="EMBL" id="JAZDRO010000009">
    <property type="protein sequence ID" value="MEE2567731.1"/>
    <property type="molecule type" value="Genomic_DNA"/>
</dbReference>
<evidence type="ECO:0000259" key="5">
    <source>
        <dbReference type="Pfam" id="PF25989"/>
    </source>
</evidence>
<evidence type="ECO:0000256" key="2">
    <source>
        <dbReference type="SAM" id="Coils"/>
    </source>
</evidence>
<evidence type="ECO:0000259" key="3">
    <source>
        <dbReference type="Pfam" id="PF25917"/>
    </source>
</evidence>
<evidence type="ECO:0000259" key="4">
    <source>
        <dbReference type="Pfam" id="PF25954"/>
    </source>
</evidence>
<dbReference type="Gene3D" id="2.40.50.100">
    <property type="match status" value="1"/>
</dbReference>
<reference evidence="6 7" key="1">
    <citation type="submission" date="2024-01" db="EMBL/GenBank/DDBJ databases">
        <title>Hyphobacterium bacterium isolated from marine sediment.</title>
        <authorList>
            <person name="Zhao S."/>
        </authorList>
    </citation>
    <scope>NUCLEOTIDE SEQUENCE [LARGE SCALE GENOMIC DNA]</scope>
    <source>
        <strain evidence="6 7">Y60-23</strain>
    </source>
</reference>
<dbReference type="Gene3D" id="2.40.30.170">
    <property type="match status" value="1"/>
</dbReference>
<keyword evidence="7" id="KW-1185">Reference proteome</keyword>
<proteinExistence type="inferred from homology"/>
<name>A0ABU7M1P3_9PROT</name>
<dbReference type="Pfam" id="PF25917">
    <property type="entry name" value="BSH_RND"/>
    <property type="match status" value="1"/>
</dbReference>
<comment type="similarity">
    <text evidence="1">Belongs to the membrane fusion protein (MFP) (TC 8.A.1) family.</text>
</comment>
<dbReference type="InterPro" id="IPR058625">
    <property type="entry name" value="MdtA-like_BSH"/>
</dbReference>
<evidence type="ECO:0000313" key="7">
    <source>
        <dbReference type="Proteomes" id="UP001310692"/>
    </source>
</evidence>
<dbReference type="PANTHER" id="PTHR30469">
    <property type="entry name" value="MULTIDRUG RESISTANCE PROTEIN MDTA"/>
    <property type="match status" value="1"/>
</dbReference>